<comment type="cofactor">
    <cofactor evidence="1">
        <name>Zn(2+)</name>
        <dbReference type="ChEBI" id="CHEBI:29105"/>
    </cofactor>
</comment>
<evidence type="ECO:0000256" key="3">
    <source>
        <dbReference type="ARBA" id="ARBA00022723"/>
    </source>
</evidence>
<evidence type="ECO:0000256" key="4">
    <source>
        <dbReference type="ARBA" id="ARBA00022833"/>
    </source>
</evidence>
<dbReference type="Gene3D" id="3.20.20.70">
    <property type="entry name" value="Aldolase class I"/>
    <property type="match status" value="1"/>
</dbReference>
<proteinExistence type="predicted"/>
<dbReference type="GO" id="GO:0043720">
    <property type="term" value="F:3-keto-5-aminohexanoate cleavage activity"/>
    <property type="evidence" value="ECO:0007669"/>
    <property type="project" value="InterPro"/>
</dbReference>
<reference evidence="5" key="1">
    <citation type="submission" date="2018-06" db="EMBL/GenBank/DDBJ databases">
        <authorList>
            <person name="Zhirakovskaya E."/>
        </authorList>
    </citation>
    <scope>NUCLEOTIDE SEQUENCE</scope>
</reference>
<name>A0A3B0TSN4_9ZZZZ</name>
<keyword evidence="4" id="KW-0862">Zinc</keyword>
<evidence type="ECO:0000256" key="2">
    <source>
        <dbReference type="ARBA" id="ARBA00022679"/>
    </source>
</evidence>
<protein>
    <recommendedName>
        <fullName evidence="6">3-keto-5-aminohexanoate cleavage enzyme</fullName>
    </recommendedName>
</protein>
<keyword evidence="2" id="KW-0808">Transferase</keyword>
<dbReference type="PANTHER" id="PTHR37418">
    <property type="entry name" value="3-KETO-5-AMINOHEXANOATE CLEAVAGE ENZYME-RELATED"/>
    <property type="match status" value="1"/>
</dbReference>
<gene>
    <name evidence="5" type="ORF">MNBD_ALPHA12-1266</name>
</gene>
<evidence type="ECO:0000313" key="5">
    <source>
        <dbReference type="EMBL" id="VAW21641.1"/>
    </source>
</evidence>
<evidence type="ECO:0008006" key="6">
    <source>
        <dbReference type="Google" id="ProtNLM"/>
    </source>
</evidence>
<dbReference type="InterPro" id="IPR008567">
    <property type="entry name" value="BKACE"/>
</dbReference>
<dbReference type="Pfam" id="PF05853">
    <property type="entry name" value="BKACE"/>
    <property type="match status" value="1"/>
</dbReference>
<dbReference type="AlphaFoldDB" id="A0A3B0TSN4"/>
<accession>A0A3B0TSN4</accession>
<evidence type="ECO:0000256" key="1">
    <source>
        <dbReference type="ARBA" id="ARBA00001947"/>
    </source>
</evidence>
<organism evidence="5">
    <name type="scientific">hydrothermal vent metagenome</name>
    <dbReference type="NCBI Taxonomy" id="652676"/>
    <lineage>
        <taxon>unclassified sequences</taxon>
        <taxon>metagenomes</taxon>
        <taxon>ecological metagenomes</taxon>
    </lineage>
</organism>
<sequence>MEQDQPQQTGPKIYVAPNGARLQKKDHSALPITIEEIVATAVSCHKAGAMGIHAHVRNDKGRHVLDAGLYRELLKELALEVPQMEVQITTEAVGRYSPAQQRALVMAVKPKAVSVALCEMLSDNDEAAARRFYFAAKEAGIDLQHIIYKPEEIIELKRLAAQGTIPDGELSLLFVLGRYTSGQQSEPEMLVPFVDTMKTAGLEQNTRFMVCAFGRGETACLIAAARAGGDCRIGFENNLFNANGTMARDNAERVSELVQALKSDLKTS</sequence>
<keyword evidence="3" id="KW-0479">Metal-binding</keyword>
<dbReference type="EMBL" id="UOEO01000177">
    <property type="protein sequence ID" value="VAW21641.1"/>
    <property type="molecule type" value="Genomic_DNA"/>
</dbReference>
<dbReference type="InterPro" id="IPR013785">
    <property type="entry name" value="Aldolase_TIM"/>
</dbReference>
<dbReference type="GO" id="GO:0046872">
    <property type="term" value="F:metal ion binding"/>
    <property type="evidence" value="ECO:0007669"/>
    <property type="project" value="UniProtKB-KW"/>
</dbReference>
<dbReference type="PANTHER" id="PTHR37418:SF2">
    <property type="entry name" value="3-KETO-5-AMINOHEXANOATE CLEAVAGE ENZYME"/>
    <property type="match status" value="1"/>
</dbReference>